<feature type="compositionally biased region" description="Basic residues" evidence="1">
    <location>
        <begin position="417"/>
        <end position="426"/>
    </location>
</feature>
<dbReference type="SMART" id="SM00443">
    <property type="entry name" value="G_patch"/>
    <property type="match status" value="1"/>
</dbReference>
<gene>
    <name evidence="3" type="ORF">PLOB_00038374</name>
</gene>
<name>A0ABN8P8A3_9CNID</name>
<feature type="region of interest" description="Disordered" evidence="1">
    <location>
        <begin position="338"/>
        <end position="435"/>
    </location>
</feature>
<accession>A0ABN8P8A3</accession>
<proteinExistence type="predicted"/>
<organism evidence="3 4">
    <name type="scientific">Porites lobata</name>
    <dbReference type="NCBI Taxonomy" id="104759"/>
    <lineage>
        <taxon>Eukaryota</taxon>
        <taxon>Metazoa</taxon>
        <taxon>Cnidaria</taxon>
        <taxon>Anthozoa</taxon>
        <taxon>Hexacorallia</taxon>
        <taxon>Scleractinia</taxon>
        <taxon>Fungiina</taxon>
        <taxon>Poritidae</taxon>
        <taxon>Porites</taxon>
    </lineage>
</organism>
<evidence type="ECO:0000313" key="3">
    <source>
        <dbReference type="EMBL" id="CAH3136280.1"/>
    </source>
</evidence>
<feature type="compositionally biased region" description="Basic and acidic residues" evidence="1">
    <location>
        <begin position="271"/>
        <end position="293"/>
    </location>
</feature>
<dbReference type="EMBL" id="CALNXK010000057">
    <property type="protein sequence ID" value="CAH3136280.1"/>
    <property type="molecule type" value="Genomic_DNA"/>
</dbReference>
<protein>
    <recommendedName>
        <fullName evidence="2">G-patch domain-containing protein</fullName>
    </recommendedName>
</protein>
<feature type="compositionally biased region" description="Basic and acidic residues" evidence="1">
    <location>
        <begin position="203"/>
        <end position="220"/>
    </location>
</feature>
<dbReference type="PANTHER" id="PTHR23149">
    <property type="entry name" value="G PATCH DOMAIN CONTAINING PROTEIN"/>
    <property type="match status" value="1"/>
</dbReference>
<evidence type="ECO:0000313" key="4">
    <source>
        <dbReference type="Proteomes" id="UP001159405"/>
    </source>
</evidence>
<feature type="region of interest" description="Disordered" evidence="1">
    <location>
        <begin position="95"/>
        <end position="121"/>
    </location>
</feature>
<dbReference type="PROSITE" id="PS50174">
    <property type="entry name" value="G_PATCH"/>
    <property type="match status" value="1"/>
</dbReference>
<dbReference type="InterPro" id="IPR000467">
    <property type="entry name" value="G_patch_dom"/>
</dbReference>
<feature type="compositionally biased region" description="Basic and acidic residues" evidence="1">
    <location>
        <begin position="338"/>
        <end position="348"/>
    </location>
</feature>
<keyword evidence="4" id="KW-1185">Reference proteome</keyword>
<feature type="compositionally biased region" description="Basic residues" evidence="1">
    <location>
        <begin position="242"/>
        <end position="255"/>
    </location>
</feature>
<feature type="region of interest" description="Disordered" evidence="1">
    <location>
        <begin position="203"/>
        <end position="295"/>
    </location>
</feature>
<dbReference type="Proteomes" id="UP001159405">
    <property type="component" value="Unassembled WGS sequence"/>
</dbReference>
<evidence type="ECO:0000256" key="1">
    <source>
        <dbReference type="SAM" id="MobiDB-lite"/>
    </source>
</evidence>
<sequence>MAMLAEKKTKQKWSNDPRNTAWTNDTSRFGYQMLTKMGWESGKGLGANEDGLTTHVKATKRRDNLGLGADKSNEDNWLSHQMAFDDLLSKLNDNTESGIGEGKPKGKAKKHDMEKTARQSRKRVFYNRFIQSKDLSSKSAEDMACIFGQRSKSAPGTPQDYSEGEESDESTSSCPPPAIHGVKTITSGQSIQEYFEKKMKEIKAAREGKAAGQEMNKEEQASADEIQGNNSANPENCGKESKLRKKKKEKRRKRKFSTENPELQSEEVSTEVDKDERSAKKKKKNEDLDVKLEESEDVVVVQEARKVEKKNRKRKEKNAKMTDFEICDVDVIQSDSKECSTMKDVKPIKEKHKSCKNKDKSISHIEKSVIKDKKVKLEKPRDISEEEESKNNNGKKGKKGRSCISHDLANVEFVAKKDRKKKKKKDKSKEGKKRE</sequence>
<feature type="compositionally biased region" description="Polar residues" evidence="1">
    <location>
        <begin position="12"/>
        <end position="24"/>
    </location>
</feature>
<feature type="compositionally biased region" description="Basic and acidic residues" evidence="1">
    <location>
        <begin position="356"/>
        <end position="383"/>
    </location>
</feature>
<reference evidence="3 4" key="1">
    <citation type="submission" date="2022-05" db="EMBL/GenBank/DDBJ databases">
        <authorList>
            <consortium name="Genoscope - CEA"/>
            <person name="William W."/>
        </authorList>
    </citation>
    <scope>NUCLEOTIDE SEQUENCE [LARGE SCALE GENOMIC DNA]</scope>
</reference>
<comment type="caution">
    <text evidence="3">The sequence shown here is derived from an EMBL/GenBank/DDBJ whole genome shotgun (WGS) entry which is preliminary data.</text>
</comment>
<feature type="region of interest" description="Disordered" evidence="1">
    <location>
        <begin position="1"/>
        <end position="24"/>
    </location>
</feature>
<feature type="domain" description="G-patch" evidence="2">
    <location>
        <begin position="26"/>
        <end position="72"/>
    </location>
</feature>
<dbReference type="Pfam" id="PF01585">
    <property type="entry name" value="G-patch"/>
    <property type="match status" value="1"/>
</dbReference>
<dbReference type="PANTHER" id="PTHR23149:SF27">
    <property type="entry name" value="PIN2_TERF1-INTERACTING TELOMERASE INHIBITOR 1"/>
    <property type="match status" value="1"/>
</dbReference>
<feature type="compositionally biased region" description="Polar residues" evidence="1">
    <location>
        <begin position="150"/>
        <end position="160"/>
    </location>
</feature>
<feature type="region of interest" description="Disordered" evidence="1">
    <location>
        <begin position="146"/>
        <end position="187"/>
    </location>
</feature>
<dbReference type="InterPro" id="IPR050656">
    <property type="entry name" value="PINX1"/>
</dbReference>
<evidence type="ECO:0000259" key="2">
    <source>
        <dbReference type="PROSITE" id="PS50174"/>
    </source>
</evidence>